<name>A0A542Z8L4_RARFA</name>
<sequence>MTHAHEWIENPAARADSETWGCECGEFSDICHVCSEPSGSTLWICEKCLRREETLLDDVERLRNQWDERDRNREASPMAPKLVRAKSAGGESMDFEDAEGEWLAWHARWSDFMTPSAEGALVDLKRWLTWAVHNPRESGFEAYQTDMRRVRASLLRIVGLAPEKVAAQCVWCDGKVVRDRCDQRGRAYPDGLRDEVRCTGCGAQWPTEEALQTLVRQGLAGLPERAPEALVTIEQAKRVWPDVDRTTWHNWKRRDSLFKDRDREPLGVIAILVRRGGLPGRPGAPRHSREMAHSR</sequence>
<evidence type="ECO:0000313" key="1">
    <source>
        <dbReference type="EMBL" id="TQL56530.1"/>
    </source>
</evidence>
<dbReference type="AlphaFoldDB" id="A0A542Z8L4"/>
<evidence type="ECO:0000313" key="2">
    <source>
        <dbReference type="Proteomes" id="UP000315389"/>
    </source>
</evidence>
<dbReference type="Proteomes" id="UP000315389">
    <property type="component" value="Unassembled WGS sequence"/>
</dbReference>
<reference evidence="1 2" key="1">
    <citation type="submission" date="2019-06" db="EMBL/GenBank/DDBJ databases">
        <title>Sequencing the genomes of 1000 actinobacteria strains.</title>
        <authorList>
            <person name="Klenk H.-P."/>
        </authorList>
    </citation>
    <scope>NUCLEOTIDE SEQUENCE [LARGE SCALE GENOMIC DNA]</scope>
    <source>
        <strain evidence="1 2">DSM 4813</strain>
    </source>
</reference>
<gene>
    <name evidence="1" type="ORF">FB461_2417</name>
</gene>
<dbReference type="RefSeq" id="WP_142122388.1">
    <property type="nucleotide sequence ID" value="NZ_BAAASV010000002.1"/>
</dbReference>
<dbReference type="OrthoDB" id="5147832at2"/>
<accession>A0A542Z8L4</accession>
<dbReference type="EMBL" id="VFOS01000007">
    <property type="protein sequence ID" value="TQL56530.1"/>
    <property type="molecule type" value="Genomic_DNA"/>
</dbReference>
<proteinExistence type="predicted"/>
<keyword evidence="2" id="KW-1185">Reference proteome</keyword>
<organism evidence="1 2">
    <name type="scientific">Rarobacter faecitabidus</name>
    <dbReference type="NCBI Taxonomy" id="13243"/>
    <lineage>
        <taxon>Bacteria</taxon>
        <taxon>Bacillati</taxon>
        <taxon>Actinomycetota</taxon>
        <taxon>Actinomycetes</taxon>
        <taxon>Micrococcales</taxon>
        <taxon>Rarobacteraceae</taxon>
        <taxon>Rarobacter</taxon>
    </lineage>
</organism>
<protein>
    <submittedName>
        <fullName evidence="1">Uncharacterized protein</fullName>
    </submittedName>
</protein>
<comment type="caution">
    <text evidence="1">The sequence shown here is derived from an EMBL/GenBank/DDBJ whole genome shotgun (WGS) entry which is preliminary data.</text>
</comment>